<feature type="transmembrane region" description="Helical" evidence="9">
    <location>
        <begin position="186"/>
        <end position="202"/>
    </location>
</feature>
<dbReference type="Pfam" id="PF05875">
    <property type="entry name" value="Ceramidase"/>
    <property type="match status" value="1"/>
</dbReference>
<protein>
    <recommendedName>
        <fullName evidence="12">Alkaline phytoceramidase</fullName>
    </recommendedName>
</protein>
<dbReference type="GO" id="GO:0046872">
    <property type="term" value="F:metal ion binding"/>
    <property type="evidence" value="ECO:0007669"/>
    <property type="project" value="UniProtKB-KW"/>
</dbReference>
<keyword evidence="3 9" id="KW-0812">Transmembrane</keyword>
<dbReference type="GO" id="GO:0046514">
    <property type="term" value="P:ceramide catabolic process"/>
    <property type="evidence" value="ECO:0007669"/>
    <property type="project" value="TreeGrafter"/>
</dbReference>
<dbReference type="KEGG" id="cten:18245861"/>
<keyword evidence="8" id="KW-0862">Zinc</keyword>
<evidence type="ECO:0000256" key="6">
    <source>
        <dbReference type="ARBA" id="ARBA00023136"/>
    </source>
</evidence>
<dbReference type="PANTHER" id="PTHR46187:SF3">
    <property type="entry name" value="ALKALINE CERAMIDASE 3"/>
    <property type="match status" value="1"/>
</dbReference>
<dbReference type="InterPro" id="IPR008901">
    <property type="entry name" value="ACER"/>
</dbReference>
<dbReference type="STRING" id="590646.G3B6J5"/>
<feature type="transmembrane region" description="Helical" evidence="9">
    <location>
        <begin position="92"/>
        <end position="112"/>
    </location>
</feature>
<dbReference type="AlphaFoldDB" id="G3B6J5"/>
<dbReference type="GeneID" id="18245861"/>
<proteinExistence type="inferred from homology"/>
<evidence type="ECO:0000256" key="3">
    <source>
        <dbReference type="ARBA" id="ARBA00022692"/>
    </source>
</evidence>
<dbReference type="PANTHER" id="PTHR46187">
    <property type="entry name" value="ALKALINE CERAMIDASE 3"/>
    <property type="match status" value="1"/>
</dbReference>
<organism evidence="11">
    <name type="scientific">Candida tenuis (strain ATCC 10573 / BCRC 21748 / CBS 615 / JCM 9827 / NBRC 10315 / NRRL Y-1498 / VKM Y-70)</name>
    <name type="common">Yeast</name>
    <name type="synonym">Yamadazyma tenuis</name>
    <dbReference type="NCBI Taxonomy" id="590646"/>
    <lineage>
        <taxon>Eukaryota</taxon>
        <taxon>Fungi</taxon>
        <taxon>Dikarya</taxon>
        <taxon>Ascomycota</taxon>
        <taxon>Saccharomycotina</taxon>
        <taxon>Pichiomycetes</taxon>
        <taxon>Debaryomycetaceae</taxon>
        <taxon>Yamadazyma</taxon>
    </lineage>
</organism>
<feature type="binding site" evidence="7">
    <location>
        <position position="25"/>
    </location>
    <ligand>
        <name>Ca(2+)</name>
        <dbReference type="ChEBI" id="CHEBI:29108"/>
    </ligand>
</feature>
<dbReference type="eggNOG" id="KOG2329">
    <property type="taxonomic scope" value="Eukaryota"/>
</dbReference>
<evidence type="ECO:0000256" key="7">
    <source>
        <dbReference type="PIRSR" id="PIRSR608901-1"/>
    </source>
</evidence>
<dbReference type="Proteomes" id="UP000000707">
    <property type="component" value="Unassembled WGS sequence"/>
</dbReference>
<dbReference type="GO" id="GO:0005789">
    <property type="term" value="C:endoplasmic reticulum membrane"/>
    <property type="evidence" value="ECO:0007669"/>
    <property type="project" value="TreeGrafter"/>
</dbReference>
<evidence type="ECO:0008006" key="12">
    <source>
        <dbReference type="Google" id="ProtNLM"/>
    </source>
</evidence>
<dbReference type="GO" id="GO:0046513">
    <property type="term" value="P:ceramide biosynthetic process"/>
    <property type="evidence" value="ECO:0007669"/>
    <property type="project" value="TreeGrafter"/>
</dbReference>
<dbReference type="EMBL" id="GL996524">
    <property type="protein sequence ID" value="EGV63487.1"/>
    <property type="molecule type" value="Genomic_DNA"/>
</dbReference>
<keyword evidence="4" id="KW-0378">Hydrolase</keyword>
<comment type="cofactor">
    <cofactor evidence="8">
        <name>Zn(2+)</name>
        <dbReference type="ChEBI" id="CHEBI:29105"/>
    </cofactor>
</comment>
<name>G3B6J5_CANTC</name>
<keyword evidence="7" id="KW-0479">Metal-binding</keyword>
<keyword evidence="7" id="KW-0106">Calcium</keyword>
<gene>
    <name evidence="10" type="ORF">CANTEDRAFT_106077</name>
</gene>
<feature type="transmembrane region" description="Helical" evidence="9">
    <location>
        <begin position="40"/>
        <end position="60"/>
    </location>
</feature>
<evidence type="ECO:0000256" key="8">
    <source>
        <dbReference type="PIRSR" id="PIRSR608901-2"/>
    </source>
</evidence>
<feature type="transmembrane region" description="Helical" evidence="9">
    <location>
        <begin position="149"/>
        <end position="166"/>
    </location>
</feature>
<dbReference type="HOGENOM" id="CLU_063293_3_0_1"/>
<comment type="subcellular location">
    <subcellularLocation>
        <location evidence="1">Membrane</location>
        <topology evidence="1">Multi-pass membrane protein</topology>
    </subcellularLocation>
</comment>
<feature type="transmembrane region" description="Helical" evidence="9">
    <location>
        <begin position="124"/>
        <end position="143"/>
    </location>
</feature>
<evidence type="ECO:0000256" key="4">
    <source>
        <dbReference type="ARBA" id="ARBA00022801"/>
    </source>
</evidence>
<feature type="binding site" evidence="8">
    <location>
        <position position="228"/>
    </location>
    <ligand>
        <name>Zn(2+)</name>
        <dbReference type="ChEBI" id="CHEBI:29105"/>
        <note>catalytic</note>
    </ligand>
</feature>
<keyword evidence="6 9" id="KW-0472">Membrane</keyword>
<feature type="transmembrane region" description="Helical" evidence="9">
    <location>
        <begin position="67"/>
        <end position="86"/>
    </location>
</feature>
<feature type="binding site" evidence="7">
    <location>
        <position position="30"/>
    </location>
    <ligand>
        <name>Ca(2+)</name>
        <dbReference type="ChEBI" id="CHEBI:29108"/>
    </ligand>
</feature>
<feature type="binding site" evidence="7">
    <location>
        <position position="26"/>
    </location>
    <ligand>
        <name>Ca(2+)</name>
        <dbReference type="ChEBI" id="CHEBI:29108"/>
    </ligand>
</feature>
<evidence type="ECO:0000313" key="11">
    <source>
        <dbReference type="Proteomes" id="UP000000707"/>
    </source>
</evidence>
<reference evidence="10 11" key="1">
    <citation type="journal article" date="2011" name="Proc. Natl. Acad. Sci. U.S.A.">
        <title>Comparative genomics of xylose-fermenting fungi for enhanced biofuel production.</title>
        <authorList>
            <person name="Wohlbach D.J."/>
            <person name="Kuo A."/>
            <person name="Sato T.K."/>
            <person name="Potts K.M."/>
            <person name="Salamov A.A."/>
            <person name="LaButti K.M."/>
            <person name="Sun H."/>
            <person name="Clum A."/>
            <person name="Pangilinan J.L."/>
            <person name="Lindquist E.A."/>
            <person name="Lucas S."/>
            <person name="Lapidus A."/>
            <person name="Jin M."/>
            <person name="Gunawan C."/>
            <person name="Balan V."/>
            <person name="Dale B.E."/>
            <person name="Jeffries T.W."/>
            <person name="Zinkel R."/>
            <person name="Barry K.W."/>
            <person name="Grigoriev I.V."/>
            <person name="Gasch A.P."/>
        </authorList>
    </citation>
    <scope>NUCLEOTIDE SEQUENCE [LARGE SCALE GENOMIC DNA]</scope>
    <source>
        <strain evidence="11">ATCC 10573 / BCRC 21748 / CBS 615 / JCM 9827 / NBRC 10315 / NRRL Y-1498 / VKM Y-70</strain>
    </source>
</reference>
<evidence type="ECO:0000256" key="1">
    <source>
        <dbReference type="ARBA" id="ARBA00004141"/>
    </source>
</evidence>
<feature type="binding site" evidence="7">
    <location>
        <position position="28"/>
    </location>
    <ligand>
        <name>Ca(2+)</name>
        <dbReference type="ChEBI" id="CHEBI:29108"/>
    </ligand>
</feature>
<feature type="binding site" evidence="7">
    <location>
        <position position="39"/>
    </location>
    <ligand>
        <name>Ca(2+)</name>
        <dbReference type="ChEBI" id="CHEBI:29108"/>
    </ligand>
</feature>
<accession>G3B6J5</accession>
<keyword evidence="5 9" id="KW-1133">Transmembrane helix</keyword>
<feature type="binding site" evidence="8">
    <location>
        <position position="87"/>
    </location>
    <ligand>
        <name>Zn(2+)</name>
        <dbReference type="ChEBI" id="CHEBI:29105"/>
        <note>catalytic</note>
    </ligand>
</feature>
<comment type="similarity">
    <text evidence="2">Belongs to the alkaline ceramidase family.</text>
</comment>
<dbReference type="GO" id="GO:0016811">
    <property type="term" value="F:hydrolase activity, acting on carbon-nitrogen (but not peptide) bonds, in linear amides"/>
    <property type="evidence" value="ECO:0007669"/>
    <property type="project" value="InterPro"/>
</dbReference>
<dbReference type="OrthoDB" id="295033at2759"/>
<evidence type="ECO:0000256" key="2">
    <source>
        <dbReference type="ARBA" id="ARBA00009780"/>
    </source>
</evidence>
<sequence length="288" mass="34037">MWLFAIEYPQEQKLGYWGDITSTIDWCEENYVVSDYVAEFLNTTTNAVFILLALFAIYHARQNKLEWRFIFTGLGFLLVGIGSWWFHMTLKYHFQLLDELPMIYATCVPFWSVFSEFRNPKDSVMIGVGIFMGANLLTLIYVWFKDPTLHQAAYGILNFVIIFKSFRLTEKYVSDPVARSNMHKTMSLGIGLFLLGYIFWNLDIHFCSSIRSIRRNVGIPYGFVLEGHGWWHVFTGLGVYYYLVYEEYLRCFLTKTERFYHFQWKFGLPVVYCHDKDGLAKFRNAKHD</sequence>
<evidence type="ECO:0000313" key="10">
    <source>
        <dbReference type="EMBL" id="EGV63487.1"/>
    </source>
</evidence>
<feature type="binding site" evidence="8">
    <location>
        <position position="232"/>
    </location>
    <ligand>
        <name>Zn(2+)</name>
        <dbReference type="ChEBI" id="CHEBI:29105"/>
        <note>catalytic</note>
    </ligand>
</feature>
<evidence type="ECO:0000256" key="9">
    <source>
        <dbReference type="SAM" id="Phobius"/>
    </source>
</evidence>
<keyword evidence="11" id="KW-1185">Reference proteome</keyword>
<evidence type="ECO:0000256" key="5">
    <source>
        <dbReference type="ARBA" id="ARBA00022989"/>
    </source>
</evidence>